<dbReference type="Proteomes" id="UP000482800">
    <property type="component" value="Unassembled WGS sequence"/>
</dbReference>
<protein>
    <submittedName>
        <fullName evidence="1">Uncharacterized protein</fullName>
    </submittedName>
</protein>
<gene>
    <name evidence="1" type="ORF">Phou_006450</name>
</gene>
<sequence>MNRSWIGASYVLGREVRTDEPYPHICGLVVDGLMTGGLRILLEPRQCAACAQHEYDAKHHPERSGHVQARHG</sequence>
<organism evidence="1 2">
    <name type="scientific">Phytohabitans houttuyneae</name>
    <dbReference type="NCBI Taxonomy" id="1076126"/>
    <lineage>
        <taxon>Bacteria</taxon>
        <taxon>Bacillati</taxon>
        <taxon>Actinomycetota</taxon>
        <taxon>Actinomycetes</taxon>
        <taxon>Micromonosporales</taxon>
        <taxon>Micromonosporaceae</taxon>
    </lineage>
</organism>
<name>A0A6V8K6N6_9ACTN</name>
<dbReference type="EMBL" id="BLPF01000001">
    <property type="protein sequence ID" value="GFJ76465.1"/>
    <property type="molecule type" value="Genomic_DNA"/>
</dbReference>
<proteinExistence type="predicted"/>
<reference evidence="1 2" key="2">
    <citation type="submission" date="2020-03" db="EMBL/GenBank/DDBJ databases">
        <authorList>
            <person name="Ichikawa N."/>
            <person name="Kimura A."/>
            <person name="Kitahashi Y."/>
            <person name="Uohara A."/>
        </authorList>
    </citation>
    <scope>NUCLEOTIDE SEQUENCE [LARGE SCALE GENOMIC DNA]</scope>
    <source>
        <strain evidence="1 2">NBRC 108639</strain>
    </source>
</reference>
<accession>A0A6V8K6N6</accession>
<keyword evidence="2" id="KW-1185">Reference proteome</keyword>
<dbReference type="AlphaFoldDB" id="A0A6V8K6N6"/>
<comment type="caution">
    <text evidence="1">The sequence shown here is derived from an EMBL/GenBank/DDBJ whole genome shotgun (WGS) entry which is preliminary data.</text>
</comment>
<evidence type="ECO:0000313" key="1">
    <source>
        <dbReference type="EMBL" id="GFJ76465.1"/>
    </source>
</evidence>
<reference evidence="1 2" key="1">
    <citation type="submission" date="2020-03" db="EMBL/GenBank/DDBJ databases">
        <title>Whole genome shotgun sequence of Phytohabitans houttuyneae NBRC 108639.</title>
        <authorList>
            <person name="Komaki H."/>
            <person name="Tamura T."/>
        </authorList>
    </citation>
    <scope>NUCLEOTIDE SEQUENCE [LARGE SCALE GENOMIC DNA]</scope>
    <source>
        <strain evidence="1 2">NBRC 108639</strain>
    </source>
</reference>
<evidence type="ECO:0000313" key="2">
    <source>
        <dbReference type="Proteomes" id="UP000482800"/>
    </source>
</evidence>